<feature type="binding site" evidence="14">
    <location>
        <position position="204"/>
    </location>
    <ligand>
        <name>S-adenosyl-L-methionine</name>
        <dbReference type="ChEBI" id="CHEBI:59789"/>
    </ligand>
</feature>
<keyword evidence="8 14" id="KW-0949">S-adenosyl-L-methionine</keyword>
<keyword evidence="12 14" id="KW-0411">Iron-sulfur</keyword>
<feature type="binding site" evidence="14">
    <location>
        <position position="128"/>
    </location>
    <ligand>
        <name>[4Fe-4S] cluster</name>
        <dbReference type="ChEBI" id="CHEBI:49883"/>
        <note>4Fe-4S-S-AdoMet</note>
    </ligand>
</feature>
<evidence type="ECO:0000256" key="12">
    <source>
        <dbReference type="ARBA" id="ARBA00023014"/>
    </source>
</evidence>
<keyword evidence="9 14" id="KW-0819">tRNA processing</keyword>
<dbReference type="Proteomes" id="UP001500101">
    <property type="component" value="Unassembled WGS sequence"/>
</dbReference>
<evidence type="ECO:0000313" key="17">
    <source>
        <dbReference type="Proteomes" id="UP001500101"/>
    </source>
</evidence>
<dbReference type="NCBIfam" id="TIGR00048">
    <property type="entry name" value="rRNA_mod_RlmN"/>
    <property type="match status" value="1"/>
</dbReference>
<feature type="binding site" evidence="14">
    <location>
        <position position="121"/>
    </location>
    <ligand>
        <name>[4Fe-4S] cluster</name>
        <dbReference type="ChEBI" id="CHEBI:49883"/>
        <note>4Fe-4S-S-AdoMet</note>
    </ligand>
</feature>
<evidence type="ECO:0000259" key="15">
    <source>
        <dbReference type="PROSITE" id="PS51918"/>
    </source>
</evidence>
<sequence>MYLCAVEKAIKLVDIRSLSLAQLKDSLVEMGEQGFRAKQIYEWLWVKSCIDFDEMSNLSKGLRDKLKDRFSINSVKVKESQISSDKTIKSSFTLFDGNIIEGVLIPADDRMTACVSSQVGCSLTCKFCATGYMDRKRNLNADEIYDQVVLISKQAEEKYGHPLTNIVYMGMGEPLLNYSNMMKSVERITAPDGLNMAAKRITVSTAGIAKMIKKLGDDGVRFNLALSLHAANDKKRNEIMPINEQNSLAALADALKYFYAKTKNPITFEYIVFHHFNDELEDAKELAKFCRHVPCKVNIIEYNPISLADFVNADADKIEEFAEYLRKQGIITNVRRSRGKDIDAACGQLAIKDKDKAEQEASV</sequence>
<dbReference type="PANTHER" id="PTHR30544:SF5">
    <property type="entry name" value="RADICAL SAM CORE DOMAIN-CONTAINING PROTEIN"/>
    <property type="match status" value="1"/>
</dbReference>
<dbReference type="Pfam" id="PF21016">
    <property type="entry name" value="RlmN_N"/>
    <property type="match status" value="1"/>
</dbReference>
<feature type="active site" description="S-methylcysteine intermediate" evidence="14">
    <location>
        <position position="346"/>
    </location>
</feature>
<dbReference type="EMBL" id="BAAAZI010000011">
    <property type="protein sequence ID" value="GAA4144821.1"/>
    <property type="molecule type" value="Genomic_DNA"/>
</dbReference>
<keyword evidence="17" id="KW-1185">Reference proteome</keyword>
<dbReference type="InterPro" id="IPR058240">
    <property type="entry name" value="rSAM_sf"/>
</dbReference>
<dbReference type="EC" id="2.1.1.192" evidence="14"/>
<dbReference type="PIRSF" id="PIRSF006004">
    <property type="entry name" value="CHP00048"/>
    <property type="match status" value="1"/>
</dbReference>
<keyword evidence="11 14" id="KW-0408">Iron</keyword>
<dbReference type="InterPro" id="IPR013785">
    <property type="entry name" value="Aldolase_TIM"/>
</dbReference>
<feature type="binding site" evidence="14">
    <location>
        <begin position="172"/>
        <end position="173"/>
    </location>
    <ligand>
        <name>S-adenosyl-L-methionine</name>
        <dbReference type="ChEBI" id="CHEBI:59789"/>
    </ligand>
</feature>
<evidence type="ECO:0000256" key="7">
    <source>
        <dbReference type="ARBA" id="ARBA00022679"/>
    </source>
</evidence>
<evidence type="ECO:0000256" key="2">
    <source>
        <dbReference type="ARBA" id="ARBA00007544"/>
    </source>
</evidence>
<evidence type="ECO:0000256" key="14">
    <source>
        <dbReference type="HAMAP-Rule" id="MF_01849"/>
    </source>
</evidence>
<feature type="binding site" evidence="14">
    <location>
        <begin position="227"/>
        <end position="229"/>
    </location>
    <ligand>
        <name>S-adenosyl-L-methionine</name>
        <dbReference type="ChEBI" id="CHEBI:59789"/>
    </ligand>
</feature>
<dbReference type="Gene3D" id="1.10.150.530">
    <property type="match status" value="1"/>
</dbReference>
<comment type="cofactor">
    <cofactor evidence="14">
        <name>[4Fe-4S] cluster</name>
        <dbReference type="ChEBI" id="CHEBI:49883"/>
    </cofactor>
    <text evidence="14">Binds 1 [4Fe-4S] cluster. The cluster is coordinated with 3 cysteines and an exchangeable S-adenosyl-L-methionine.</text>
</comment>
<comment type="similarity">
    <text evidence="2 14">Belongs to the radical SAM superfamily. RlmN family.</text>
</comment>
<evidence type="ECO:0000256" key="4">
    <source>
        <dbReference type="ARBA" id="ARBA00022490"/>
    </source>
</evidence>
<accession>A0ABP7Z0Q0</accession>
<dbReference type="InterPro" id="IPR007197">
    <property type="entry name" value="rSAM"/>
</dbReference>
<evidence type="ECO:0000256" key="9">
    <source>
        <dbReference type="ARBA" id="ARBA00022694"/>
    </source>
</evidence>
<dbReference type="CDD" id="cd01335">
    <property type="entry name" value="Radical_SAM"/>
    <property type="match status" value="1"/>
</dbReference>
<evidence type="ECO:0000256" key="1">
    <source>
        <dbReference type="ARBA" id="ARBA00004496"/>
    </source>
</evidence>
<dbReference type="PROSITE" id="PS51918">
    <property type="entry name" value="RADICAL_SAM"/>
    <property type="match status" value="1"/>
</dbReference>
<keyword evidence="10 14" id="KW-0479">Metal-binding</keyword>
<dbReference type="SMART" id="SM00729">
    <property type="entry name" value="Elp3"/>
    <property type="match status" value="1"/>
</dbReference>
<evidence type="ECO:0000256" key="10">
    <source>
        <dbReference type="ARBA" id="ARBA00022723"/>
    </source>
</evidence>
<keyword evidence="4 14" id="KW-0963">Cytoplasm</keyword>
<dbReference type="SUPFAM" id="SSF102114">
    <property type="entry name" value="Radical SAM enzymes"/>
    <property type="match status" value="1"/>
</dbReference>
<dbReference type="Gene3D" id="3.20.20.70">
    <property type="entry name" value="Aldolase class I"/>
    <property type="match status" value="1"/>
</dbReference>
<feature type="active site" description="Proton acceptor" evidence="14">
    <location>
        <position position="101"/>
    </location>
</feature>
<comment type="miscellaneous">
    <text evidence="14">Reaction proceeds by a ping-pong mechanism involving intermediate methylation of a conserved cysteine residue.</text>
</comment>
<dbReference type="Pfam" id="PF04055">
    <property type="entry name" value="Radical_SAM"/>
    <property type="match status" value="1"/>
</dbReference>
<dbReference type="InterPro" id="IPR004383">
    <property type="entry name" value="rRNA_lsu_MTrfase_RlmN/Cfr"/>
</dbReference>
<comment type="catalytic activity">
    <reaction evidence="14">
        <text>adenosine(37) in tRNA + 2 reduced [2Fe-2S]-[ferredoxin] + 2 S-adenosyl-L-methionine = 2-methyladenosine(37) in tRNA + 5'-deoxyadenosine + L-methionine + 2 oxidized [2Fe-2S]-[ferredoxin] + S-adenosyl-L-homocysteine</text>
        <dbReference type="Rhea" id="RHEA:43332"/>
        <dbReference type="Rhea" id="RHEA-COMP:10000"/>
        <dbReference type="Rhea" id="RHEA-COMP:10001"/>
        <dbReference type="Rhea" id="RHEA-COMP:10162"/>
        <dbReference type="Rhea" id="RHEA-COMP:10485"/>
        <dbReference type="ChEBI" id="CHEBI:17319"/>
        <dbReference type="ChEBI" id="CHEBI:33737"/>
        <dbReference type="ChEBI" id="CHEBI:33738"/>
        <dbReference type="ChEBI" id="CHEBI:57844"/>
        <dbReference type="ChEBI" id="CHEBI:57856"/>
        <dbReference type="ChEBI" id="CHEBI:59789"/>
        <dbReference type="ChEBI" id="CHEBI:74411"/>
        <dbReference type="ChEBI" id="CHEBI:74497"/>
        <dbReference type="EC" id="2.1.1.192"/>
    </reaction>
</comment>
<comment type="caution">
    <text evidence="16">The sequence shown here is derived from an EMBL/GenBank/DDBJ whole genome shotgun (WGS) entry which is preliminary data.</text>
</comment>
<evidence type="ECO:0000256" key="5">
    <source>
        <dbReference type="ARBA" id="ARBA00022552"/>
    </source>
</evidence>
<feature type="binding site" evidence="14">
    <location>
        <position position="303"/>
    </location>
    <ligand>
        <name>S-adenosyl-L-methionine</name>
        <dbReference type="ChEBI" id="CHEBI:59789"/>
    </ligand>
</feature>
<keyword evidence="5 14" id="KW-0698">rRNA processing</keyword>
<dbReference type="PANTHER" id="PTHR30544">
    <property type="entry name" value="23S RRNA METHYLTRANSFERASE"/>
    <property type="match status" value="1"/>
</dbReference>
<dbReference type="SFLD" id="SFLDG01062">
    <property type="entry name" value="methyltransferase_(Class_A)"/>
    <property type="match status" value="1"/>
</dbReference>
<dbReference type="HAMAP" id="MF_01849">
    <property type="entry name" value="RNA_methyltr_RlmN"/>
    <property type="match status" value="1"/>
</dbReference>
<evidence type="ECO:0000256" key="6">
    <source>
        <dbReference type="ARBA" id="ARBA00022603"/>
    </source>
</evidence>
<comment type="subcellular location">
    <subcellularLocation>
        <location evidence="1 14">Cytoplasm</location>
    </subcellularLocation>
</comment>
<feature type="binding site" evidence="14">
    <location>
        <position position="125"/>
    </location>
    <ligand>
        <name>[4Fe-4S] cluster</name>
        <dbReference type="ChEBI" id="CHEBI:49883"/>
        <note>4Fe-4S-S-AdoMet</note>
    </ligand>
</feature>
<evidence type="ECO:0000256" key="13">
    <source>
        <dbReference type="ARBA" id="ARBA00023157"/>
    </source>
</evidence>
<proteinExistence type="inferred from homology"/>
<dbReference type="SFLD" id="SFLDS00029">
    <property type="entry name" value="Radical_SAM"/>
    <property type="match status" value="1"/>
</dbReference>
<organism evidence="16 17">
    <name type="scientific">Sphingobacterium kyonggiense</name>
    <dbReference type="NCBI Taxonomy" id="714075"/>
    <lineage>
        <taxon>Bacteria</taxon>
        <taxon>Pseudomonadati</taxon>
        <taxon>Bacteroidota</taxon>
        <taxon>Sphingobacteriia</taxon>
        <taxon>Sphingobacteriales</taxon>
        <taxon>Sphingobacteriaceae</taxon>
        <taxon>Sphingobacterium</taxon>
    </lineage>
</organism>
<reference evidence="17" key="1">
    <citation type="journal article" date="2019" name="Int. J. Syst. Evol. Microbiol.">
        <title>The Global Catalogue of Microorganisms (GCM) 10K type strain sequencing project: providing services to taxonomists for standard genome sequencing and annotation.</title>
        <authorList>
            <consortium name="The Broad Institute Genomics Platform"/>
            <consortium name="The Broad Institute Genome Sequencing Center for Infectious Disease"/>
            <person name="Wu L."/>
            <person name="Ma J."/>
        </authorList>
    </citation>
    <scope>NUCLEOTIDE SEQUENCE [LARGE SCALE GENOMIC DNA]</scope>
    <source>
        <strain evidence="17">JCM 16704</strain>
    </source>
</reference>
<dbReference type="InterPro" id="IPR006638">
    <property type="entry name" value="Elp3/MiaA/NifB-like_rSAM"/>
</dbReference>
<protein>
    <recommendedName>
        <fullName evidence="14">Probable dual-specificity RNA methyltransferase RlmN</fullName>
        <ecNumber evidence="14">2.1.1.192</ecNumber>
    </recommendedName>
    <alternativeName>
        <fullName evidence="14">23S rRNA (adenine(2503)-C(2))-methyltransferase</fullName>
    </alternativeName>
    <alternativeName>
        <fullName evidence="14">23S rRNA m2A2503 methyltransferase</fullName>
    </alternativeName>
    <alternativeName>
        <fullName evidence="14">Ribosomal RNA large subunit methyltransferase N</fullName>
    </alternativeName>
    <alternativeName>
        <fullName evidence="14">tRNA (adenine(37)-C(2))-methyltransferase</fullName>
    </alternativeName>
    <alternativeName>
        <fullName evidence="14">tRNA m2A37 methyltransferase</fullName>
    </alternativeName>
</protein>
<dbReference type="SFLD" id="SFLDF00275">
    <property type="entry name" value="adenosine_C2_methyltransferase"/>
    <property type="match status" value="1"/>
</dbReference>
<keyword evidence="7 14" id="KW-0808">Transferase</keyword>
<dbReference type="InterPro" id="IPR040072">
    <property type="entry name" value="Methyltransferase_A"/>
</dbReference>
<keyword evidence="3 14" id="KW-0004">4Fe-4S</keyword>
<evidence type="ECO:0000256" key="3">
    <source>
        <dbReference type="ARBA" id="ARBA00022485"/>
    </source>
</evidence>
<dbReference type="RefSeq" id="WP_344675499.1">
    <property type="nucleotide sequence ID" value="NZ_BAAAZI010000011.1"/>
</dbReference>
<name>A0ABP7Z0Q0_9SPHI</name>
<comment type="catalytic activity">
    <reaction evidence="14">
        <text>adenosine(2503) in 23S rRNA + 2 reduced [2Fe-2S]-[ferredoxin] + 2 S-adenosyl-L-methionine = 2-methyladenosine(2503) in 23S rRNA + 5'-deoxyadenosine + L-methionine + 2 oxidized [2Fe-2S]-[ferredoxin] + S-adenosyl-L-homocysteine</text>
        <dbReference type="Rhea" id="RHEA:42916"/>
        <dbReference type="Rhea" id="RHEA-COMP:10000"/>
        <dbReference type="Rhea" id="RHEA-COMP:10001"/>
        <dbReference type="Rhea" id="RHEA-COMP:10152"/>
        <dbReference type="Rhea" id="RHEA-COMP:10282"/>
        <dbReference type="ChEBI" id="CHEBI:17319"/>
        <dbReference type="ChEBI" id="CHEBI:33737"/>
        <dbReference type="ChEBI" id="CHEBI:33738"/>
        <dbReference type="ChEBI" id="CHEBI:57844"/>
        <dbReference type="ChEBI" id="CHEBI:57856"/>
        <dbReference type="ChEBI" id="CHEBI:59789"/>
        <dbReference type="ChEBI" id="CHEBI:74411"/>
        <dbReference type="ChEBI" id="CHEBI:74497"/>
        <dbReference type="EC" id="2.1.1.192"/>
    </reaction>
</comment>
<evidence type="ECO:0000256" key="11">
    <source>
        <dbReference type="ARBA" id="ARBA00023004"/>
    </source>
</evidence>
<dbReference type="InterPro" id="IPR048641">
    <property type="entry name" value="RlmN_N"/>
</dbReference>
<evidence type="ECO:0000256" key="8">
    <source>
        <dbReference type="ARBA" id="ARBA00022691"/>
    </source>
</evidence>
<gene>
    <name evidence="14 16" type="primary">rlmN</name>
    <name evidence="16" type="ORF">GCM10022216_28220</name>
</gene>
<comment type="caution">
    <text evidence="14">Lacks conserved residue(s) required for the propagation of feature annotation.</text>
</comment>
<evidence type="ECO:0000313" key="16">
    <source>
        <dbReference type="EMBL" id="GAA4144821.1"/>
    </source>
</evidence>
<dbReference type="InterPro" id="IPR027492">
    <property type="entry name" value="RNA_MTrfase_RlmN"/>
</dbReference>
<comment type="function">
    <text evidence="14">Specifically methylates position 2 of adenine 2503 in 23S rRNA and position 2 of adenine 37 in tRNAs.</text>
</comment>
<keyword evidence="13 14" id="KW-1015">Disulfide bond</keyword>
<feature type="domain" description="Radical SAM core" evidence="15">
    <location>
        <begin position="107"/>
        <end position="341"/>
    </location>
</feature>
<keyword evidence="6 14" id="KW-0489">Methyltransferase</keyword>